<protein>
    <submittedName>
        <fullName evidence="7">DUF86 domain-containing protein</fullName>
    </submittedName>
</protein>
<keyword evidence="3" id="KW-0540">Nuclease</keyword>
<keyword evidence="8" id="KW-1185">Reference proteome</keyword>
<proteinExistence type="inferred from homology"/>
<keyword evidence="1" id="KW-0597">Phosphoprotein</keyword>
<dbReference type="InterPro" id="IPR037038">
    <property type="entry name" value="HepT-like_sf"/>
</dbReference>
<evidence type="ECO:0000313" key="7">
    <source>
        <dbReference type="EMBL" id="MCV2370168.1"/>
    </source>
</evidence>
<keyword evidence="4" id="KW-0547">Nucleotide-binding</keyword>
<dbReference type="Gene3D" id="1.20.120.580">
    <property type="entry name" value="bsu32300-like"/>
    <property type="match status" value="1"/>
</dbReference>
<dbReference type="PANTHER" id="PTHR34139">
    <property type="entry name" value="UPF0331 PROTEIN MJ0127"/>
    <property type="match status" value="1"/>
</dbReference>
<evidence type="ECO:0000313" key="8">
    <source>
        <dbReference type="Proteomes" id="UP001209701"/>
    </source>
</evidence>
<keyword evidence="2" id="KW-1277">Toxin-antitoxin system</keyword>
<keyword evidence="5" id="KW-0378">Hydrolase</keyword>
<dbReference type="PANTHER" id="PTHR34139:SF1">
    <property type="entry name" value="RNASE MJ1380-RELATED"/>
    <property type="match status" value="1"/>
</dbReference>
<evidence type="ECO:0000256" key="5">
    <source>
        <dbReference type="ARBA" id="ARBA00022801"/>
    </source>
</evidence>
<organism evidence="7 8">
    <name type="scientific">Roseateles oligotrophus</name>
    <dbReference type="NCBI Taxonomy" id="1769250"/>
    <lineage>
        <taxon>Bacteria</taxon>
        <taxon>Pseudomonadati</taxon>
        <taxon>Pseudomonadota</taxon>
        <taxon>Betaproteobacteria</taxon>
        <taxon>Burkholderiales</taxon>
        <taxon>Sphaerotilaceae</taxon>
        <taxon>Roseateles</taxon>
    </lineage>
</organism>
<dbReference type="InterPro" id="IPR008201">
    <property type="entry name" value="HepT-like"/>
</dbReference>
<dbReference type="Pfam" id="PF01934">
    <property type="entry name" value="HepT-like"/>
    <property type="match status" value="1"/>
</dbReference>
<evidence type="ECO:0000256" key="6">
    <source>
        <dbReference type="ARBA" id="ARBA00024207"/>
    </source>
</evidence>
<evidence type="ECO:0000256" key="2">
    <source>
        <dbReference type="ARBA" id="ARBA00022649"/>
    </source>
</evidence>
<gene>
    <name evidence="7" type="ORF">LNV07_18980</name>
</gene>
<evidence type="ECO:0000256" key="4">
    <source>
        <dbReference type="ARBA" id="ARBA00022741"/>
    </source>
</evidence>
<name>A0ABT2YJG2_9BURK</name>
<reference evidence="7 8" key="1">
    <citation type="submission" date="2021-11" db="EMBL/GenBank/DDBJ databases">
        <authorList>
            <person name="Liang Q."/>
            <person name="Mou H."/>
            <person name="Liu Z."/>
        </authorList>
    </citation>
    <scope>NUCLEOTIDE SEQUENCE [LARGE SCALE GENOMIC DNA]</scope>
    <source>
        <strain evidence="7 8">CHU3</strain>
    </source>
</reference>
<comment type="similarity">
    <text evidence="6">Belongs to the HepT RNase toxin family.</text>
</comment>
<dbReference type="RefSeq" id="WP_263572747.1">
    <property type="nucleotide sequence ID" value="NZ_JAJIRN010000008.1"/>
</dbReference>
<comment type="caution">
    <text evidence="7">The sequence shown here is derived from an EMBL/GenBank/DDBJ whole genome shotgun (WGS) entry which is preliminary data.</text>
</comment>
<evidence type="ECO:0000256" key="1">
    <source>
        <dbReference type="ARBA" id="ARBA00022553"/>
    </source>
</evidence>
<dbReference type="InterPro" id="IPR051813">
    <property type="entry name" value="HepT_RNase_toxin"/>
</dbReference>
<evidence type="ECO:0000256" key="3">
    <source>
        <dbReference type="ARBA" id="ARBA00022722"/>
    </source>
</evidence>
<dbReference type="Proteomes" id="UP001209701">
    <property type="component" value="Unassembled WGS sequence"/>
</dbReference>
<dbReference type="EMBL" id="JAJIRN010000008">
    <property type="protein sequence ID" value="MCV2370168.1"/>
    <property type="molecule type" value="Genomic_DNA"/>
</dbReference>
<accession>A0ABT2YJG2</accession>
<sequence>MKPERLADYLALIEQAAADACGFVAGMSRQEFLADKRTQQAVVLSLMVIGEAATKLLAQHAEFLAQHPGLPWASMKGMRNRIAHGYFDINLEVVWDTVQKALPGLLLQLPAIRAAAE</sequence>